<name>A0A820J4Z3_9BILA</name>
<evidence type="ECO:0000313" key="2">
    <source>
        <dbReference type="Proteomes" id="UP000663881"/>
    </source>
</evidence>
<accession>A0A820J4Z3</accession>
<comment type="caution">
    <text evidence="1">The sequence shown here is derived from an EMBL/GenBank/DDBJ whole genome shotgun (WGS) entry which is preliminary data.</text>
</comment>
<dbReference type="Proteomes" id="UP000663881">
    <property type="component" value="Unassembled WGS sequence"/>
</dbReference>
<reference evidence="1" key="1">
    <citation type="submission" date="2021-02" db="EMBL/GenBank/DDBJ databases">
        <authorList>
            <person name="Nowell W R."/>
        </authorList>
    </citation>
    <scope>NUCLEOTIDE SEQUENCE</scope>
</reference>
<dbReference type="EMBL" id="CAJOAY010018517">
    <property type="protein sequence ID" value="CAF4321665.1"/>
    <property type="molecule type" value="Genomic_DNA"/>
</dbReference>
<evidence type="ECO:0000313" key="1">
    <source>
        <dbReference type="EMBL" id="CAF4321665.1"/>
    </source>
</evidence>
<proteinExistence type="predicted"/>
<sequence length="67" mass="7868">MNLHCMAFRKLITLPIMNENDLEQISQLFNIPQDTVIDDDDDESLNIEQKPIVIDQELFNELPFSFD</sequence>
<organism evidence="1 2">
    <name type="scientific">Adineta steineri</name>
    <dbReference type="NCBI Taxonomy" id="433720"/>
    <lineage>
        <taxon>Eukaryota</taxon>
        <taxon>Metazoa</taxon>
        <taxon>Spiralia</taxon>
        <taxon>Gnathifera</taxon>
        <taxon>Rotifera</taxon>
        <taxon>Eurotatoria</taxon>
        <taxon>Bdelloidea</taxon>
        <taxon>Adinetida</taxon>
        <taxon>Adinetidae</taxon>
        <taxon>Adineta</taxon>
    </lineage>
</organism>
<gene>
    <name evidence="1" type="ORF">OKA104_LOCUS47282</name>
</gene>
<protein>
    <submittedName>
        <fullName evidence="1">Uncharacterized protein</fullName>
    </submittedName>
</protein>
<dbReference type="AlphaFoldDB" id="A0A820J4Z3"/>